<protein>
    <submittedName>
        <fullName evidence="2">Uncharacterized protein</fullName>
    </submittedName>
</protein>
<gene>
    <name evidence="2" type="ORF">VP1G_10700</name>
</gene>
<proteinExistence type="predicted"/>
<feature type="region of interest" description="Disordered" evidence="1">
    <location>
        <begin position="163"/>
        <end position="196"/>
    </location>
</feature>
<dbReference type="Proteomes" id="UP000078576">
    <property type="component" value="Unassembled WGS sequence"/>
</dbReference>
<evidence type="ECO:0000313" key="2">
    <source>
        <dbReference type="EMBL" id="KUI54652.1"/>
    </source>
</evidence>
<dbReference type="AlphaFoldDB" id="A0A194USI0"/>
<reference evidence="3" key="1">
    <citation type="submission" date="2014-12" db="EMBL/GenBank/DDBJ databases">
        <title>Genome Sequence of Valsa Canker Pathogens Uncovers a Specific Adaption of Colonization on Woody Bark.</title>
        <authorList>
            <person name="Yin Z."/>
            <person name="Liu H."/>
            <person name="Gao X."/>
            <person name="Li Z."/>
            <person name="Song N."/>
            <person name="Ke X."/>
            <person name="Dai Q."/>
            <person name="Wu Y."/>
            <person name="Sun Y."/>
            <person name="Xu J.-R."/>
            <person name="Kang Z.K."/>
            <person name="Wang L."/>
            <person name="Huang L."/>
        </authorList>
    </citation>
    <scope>NUCLEOTIDE SEQUENCE [LARGE SCALE GENOMIC DNA]</scope>
    <source>
        <strain evidence="3">SXYL134</strain>
    </source>
</reference>
<accession>A0A194USI0</accession>
<dbReference type="EMBL" id="KN714675">
    <property type="protein sequence ID" value="KUI54652.1"/>
    <property type="molecule type" value="Genomic_DNA"/>
</dbReference>
<sequence>MQTNAVSGSKVLGVGVDDGGSISGDAGAVTGVALQADRHTVHGKARILGNDARSVGTRSAAVALVLGIPLDPSHTDGTEEAVNAAILAHLVPDKAVLVGGATDELDSVVVLGGKVRVGQRHDVAPIVVIVTGVASVEDLGSGGALPQGGGRAVVREGGELGHTGAAGAGARAGRIRGGGGSGGRADGGGGGGKSCGEGGGEGGCGGSNRGNSLGGLVGDDGGSFGSGGSTVVLGLGPRNFDAVDDGGDHIADVTVLNLALLVVEAGVGRWVGRNTNSSEKEKGGKTGHF</sequence>
<organism evidence="2 3">
    <name type="scientific">Cytospora mali</name>
    <name type="common">Apple Valsa canker fungus</name>
    <name type="synonym">Valsa mali</name>
    <dbReference type="NCBI Taxonomy" id="578113"/>
    <lineage>
        <taxon>Eukaryota</taxon>
        <taxon>Fungi</taxon>
        <taxon>Dikarya</taxon>
        <taxon>Ascomycota</taxon>
        <taxon>Pezizomycotina</taxon>
        <taxon>Sordariomycetes</taxon>
        <taxon>Sordariomycetidae</taxon>
        <taxon>Diaporthales</taxon>
        <taxon>Cytosporaceae</taxon>
        <taxon>Cytospora</taxon>
    </lineage>
</organism>
<evidence type="ECO:0000256" key="1">
    <source>
        <dbReference type="SAM" id="MobiDB-lite"/>
    </source>
</evidence>
<feature type="compositionally biased region" description="Gly residues" evidence="1">
    <location>
        <begin position="175"/>
        <end position="196"/>
    </location>
</feature>
<evidence type="ECO:0000313" key="3">
    <source>
        <dbReference type="Proteomes" id="UP000078576"/>
    </source>
</evidence>
<name>A0A194USI0_CYTMA</name>
<keyword evidence="3" id="KW-1185">Reference proteome</keyword>